<dbReference type="SUPFAM" id="SSF111283">
    <property type="entry name" value="Putative modulator of DNA gyrase, PmbA/TldD"/>
    <property type="match status" value="1"/>
</dbReference>
<dbReference type="InterPro" id="IPR045569">
    <property type="entry name" value="Metalloprtase-TldD/E_C"/>
</dbReference>
<dbReference type="Pfam" id="PF19289">
    <property type="entry name" value="PmbA_TldD_3rd"/>
    <property type="match status" value="1"/>
</dbReference>
<dbReference type="PANTHER" id="PTHR43421">
    <property type="entry name" value="METALLOPROTEASE PMBA"/>
    <property type="match status" value="1"/>
</dbReference>
<evidence type="ECO:0000259" key="2">
    <source>
        <dbReference type="Pfam" id="PF19289"/>
    </source>
</evidence>
<evidence type="ECO:0000259" key="3">
    <source>
        <dbReference type="Pfam" id="PF19290"/>
    </source>
</evidence>
<accession>A0A3B1BBR8</accession>
<evidence type="ECO:0000259" key="1">
    <source>
        <dbReference type="Pfam" id="PF01523"/>
    </source>
</evidence>
<dbReference type="NCBIfam" id="NF008268">
    <property type="entry name" value="PRK11040.1"/>
    <property type="match status" value="1"/>
</dbReference>
<dbReference type="PANTHER" id="PTHR43421:SF1">
    <property type="entry name" value="METALLOPROTEASE PMBA"/>
    <property type="match status" value="1"/>
</dbReference>
<dbReference type="InterPro" id="IPR045570">
    <property type="entry name" value="Metalloprtase-TldD/E_cen_dom"/>
</dbReference>
<dbReference type="GO" id="GO:0008237">
    <property type="term" value="F:metallopeptidase activity"/>
    <property type="evidence" value="ECO:0007669"/>
    <property type="project" value="InterPro"/>
</dbReference>
<dbReference type="InterPro" id="IPR035068">
    <property type="entry name" value="TldD/PmbA_N"/>
</dbReference>
<gene>
    <name evidence="4" type="ORF">MNBD_GAMMA25-2068</name>
</gene>
<dbReference type="InterPro" id="IPR002510">
    <property type="entry name" value="Metalloprtase-TldD/E_N"/>
</dbReference>
<feature type="domain" description="Metalloprotease TldD/E C-terminal" evidence="2">
    <location>
        <begin position="251"/>
        <end position="459"/>
    </location>
</feature>
<organism evidence="4">
    <name type="scientific">hydrothermal vent metagenome</name>
    <dbReference type="NCBI Taxonomy" id="652676"/>
    <lineage>
        <taxon>unclassified sequences</taxon>
        <taxon>metagenomes</taxon>
        <taxon>ecological metagenomes</taxon>
    </lineage>
</organism>
<dbReference type="Pfam" id="PF01523">
    <property type="entry name" value="PmbA_TldD_1st"/>
    <property type="match status" value="1"/>
</dbReference>
<dbReference type="GO" id="GO:0005829">
    <property type="term" value="C:cytosol"/>
    <property type="evidence" value="ECO:0007669"/>
    <property type="project" value="TreeGrafter"/>
</dbReference>
<feature type="domain" description="Metalloprotease TldD/E central" evidence="3">
    <location>
        <begin position="138"/>
        <end position="244"/>
    </location>
</feature>
<dbReference type="AlphaFoldDB" id="A0A3B1BBR8"/>
<dbReference type="EMBL" id="UOFY01000037">
    <property type="protein sequence ID" value="VAX09443.1"/>
    <property type="molecule type" value="Genomic_DNA"/>
</dbReference>
<dbReference type="InterPro" id="IPR047657">
    <property type="entry name" value="PmbA"/>
</dbReference>
<dbReference type="GO" id="GO:0006508">
    <property type="term" value="P:proteolysis"/>
    <property type="evidence" value="ECO:0007669"/>
    <property type="project" value="InterPro"/>
</dbReference>
<dbReference type="Pfam" id="PF19290">
    <property type="entry name" value="PmbA_TldD_2nd"/>
    <property type="match status" value="1"/>
</dbReference>
<evidence type="ECO:0000313" key="4">
    <source>
        <dbReference type="EMBL" id="VAX09443.1"/>
    </source>
</evidence>
<reference evidence="4" key="1">
    <citation type="submission" date="2018-06" db="EMBL/GenBank/DDBJ databases">
        <authorList>
            <person name="Zhirakovskaya E."/>
        </authorList>
    </citation>
    <scope>NUCLEOTIDE SEQUENCE</scope>
</reference>
<protein>
    <submittedName>
        <fullName evidence="4">TldE protein, part of TldE/TldD proteolytic complex</fullName>
    </submittedName>
</protein>
<dbReference type="Gene3D" id="3.30.2290.10">
    <property type="entry name" value="PmbA/TldD superfamily"/>
    <property type="match status" value="1"/>
</dbReference>
<dbReference type="InterPro" id="IPR036059">
    <property type="entry name" value="TldD/PmbA_sf"/>
</dbReference>
<feature type="domain" description="Metalloprotease TldD/E N-terminal" evidence="1">
    <location>
        <begin position="46"/>
        <end position="110"/>
    </location>
</feature>
<sequence>MSKNNNMSSSSSALESNTDKQFDKARLAQIVDDMIAEARRLGASAAEAGVSIEAGLSVNVRLGEVETIEHNRDKGMGITVYFGQRKGSASTSDFSPQAISESVKAACDIARYTEADEYAGLADKEQMATEIPDLDLYHHWDLSAEQAIEIAKECEDAARSFDPRIINSEGAGVSSHDGFRVYGNSHGFIGMYPSSRHSLSVAVIGEHDKNMQRDSWYTVSRQRQTLSAADEVGRRAAKNTVARLDARKISTCQVPILFEAEVARGLLGHFIRAINGGAQFRKSSFLLDHIGKTVFPSRIRIDERPHLKSALGSAPFDSEGLATHDRELLVAGELKGYVLDSYSARRLGMQSTGNAGGTHNVFINNDDLTQTQLLKKMDRGILVTEVMGQGVNIVTGDYSRGASGFWVENGEIQYPIEEFTLASRLQDMYMNLVAIGNDIDARGNLCTGSWLIEEMTVAGE</sequence>
<name>A0A3B1BBR8_9ZZZZ</name>
<proteinExistence type="predicted"/>